<evidence type="ECO:0000256" key="1">
    <source>
        <dbReference type="SAM" id="Phobius"/>
    </source>
</evidence>
<protein>
    <submittedName>
        <fullName evidence="2">Uncharacterized protein</fullName>
    </submittedName>
</protein>
<sequence length="200" mass="23213">MKETEKNIIIGYKVGDLIAGIFSLGFVVLALLVMDKDGTSFWVTLIFFGICSSVLLWQFINPKNRFIGKNSAEAKLIREKKFKHLYNTNGLFNYTEKGFELTLNGKLTKTDWDEVKRIIAYKIDLLATDEICLFVDIDENRSFEIGESTKGWFVFVHNIKDQFPEINKSWEFDIAIPPFERTETELYNRDKAFAKKALKK</sequence>
<feature type="transmembrane region" description="Helical" evidence="1">
    <location>
        <begin position="12"/>
        <end position="34"/>
    </location>
</feature>
<dbReference type="RefSeq" id="WP_035324839.1">
    <property type="nucleotide sequence ID" value="NZ_CP015125.1"/>
</dbReference>
<dbReference type="EMBL" id="JSAQ01000001">
    <property type="protein sequence ID" value="KGO05808.1"/>
    <property type="molecule type" value="Genomic_DNA"/>
</dbReference>
<keyword evidence="3" id="KW-1185">Reference proteome</keyword>
<dbReference type="Proteomes" id="UP000030140">
    <property type="component" value="Unassembled WGS sequence"/>
</dbReference>
<reference evidence="2 3" key="1">
    <citation type="submission" date="2014-10" db="EMBL/GenBank/DDBJ databases">
        <title>Draft genome sequence of the proteorhodopsin-containing marine bacterium Dokdonia donghaensis.</title>
        <authorList>
            <person name="Gomez-Consarnau L."/>
            <person name="Gonzalez J.M."/>
            <person name="Riedel T."/>
            <person name="Jaenicke S."/>
            <person name="Wagner-Doebler I."/>
            <person name="Fuhrman J.A."/>
        </authorList>
    </citation>
    <scope>NUCLEOTIDE SEQUENCE [LARGE SCALE GENOMIC DNA]</scope>
    <source>
        <strain evidence="2 3">DSW-1</strain>
    </source>
</reference>
<gene>
    <name evidence="2" type="ORF">NV36_02410</name>
</gene>
<accession>A0A0A2GTJ2</accession>
<evidence type="ECO:0000313" key="3">
    <source>
        <dbReference type="Proteomes" id="UP000030140"/>
    </source>
</evidence>
<keyword evidence="1" id="KW-0812">Transmembrane</keyword>
<organism evidence="2 3">
    <name type="scientific">Dokdonia donghaensis DSW-1</name>
    <dbReference type="NCBI Taxonomy" id="1300343"/>
    <lineage>
        <taxon>Bacteria</taxon>
        <taxon>Pseudomonadati</taxon>
        <taxon>Bacteroidota</taxon>
        <taxon>Flavobacteriia</taxon>
        <taxon>Flavobacteriales</taxon>
        <taxon>Flavobacteriaceae</taxon>
        <taxon>Dokdonia</taxon>
    </lineage>
</organism>
<comment type="caution">
    <text evidence="2">The sequence shown here is derived from an EMBL/GenBank/DDBJ whole genome shotgun (WGS) entry which is preliminary data.</text>
</comment>
<dbReference type="OrthoDB" id="1353806at2"/>
<keyword evidence="1" id="KW-1133">Transmembrane helix</keyword>
<dbReference type="AlphaFoldDB" id="A0A0A2GTJ2"/>
<proteinExistence type="predicted"/>
<name>A0A0A2GTJ2_9FLAO</name>
<evidence type="ECO:0000313" key="2">
    <source>
        <dbReference type="EMBL" id="KGO05808.1"/>
    </source>
</evidence>
<feature type="transmembrane region" description="Helical" evidence="1">
    <location>
        <begin position="40"/>
        <end position="60"/>
    </location>
</feature>
<keyword evidence="1" id="KW-0472">Membrane</keyword>